<sequence length="331" mass="35591">MRRSGEFNDRRPPAVPRTLRLPSWCWDGEGDDEEEEDLDDEARIRALEARLDRENGADSRNCDTFGDTWAGEGWSFEEALAANERLAASGNGHSFDHPNARAPPAAHPSGPAAAAGNWQQQQQQQQHQHQHHQQQYQQQQQHHHPAASHRGGNDWRGEWRGGGNEWQGGGNGTGTGTSSGGHGYGNGFHRGSGVQEGFPSNFRTPAASSGYSFPTPALSSSLEAPFLLGPGLPMPGGPGGGRPFGGGGNSASSRVGLPFVQPHTGAAEDKRFVADKKEVPRQEVHKSRFSGEAEVSTNSSFLVSTMDSEADEESALWAKSLGLDPLPELYN</sequence>
<feature type="region of interest" description="Disordered" evidence="1">
    <location>
        <begin position="89"/>
        <end position="201"/>
    </location>
</feature>
<feature type="region of interest" description="Disordered" evidence="1">
    <location>
        <begin position="275"/>
        <end position="306"/>
    </location>
</feature>
<feature type="compositionally biased region" description="Polar residues" evidence="1">
    <location>
        <begin position="295"/>
        <end position="306"/>
    </location>
</feature>
<organism evidence="2 3">
    <name type="scientific">Polarella glacialis</name>
    <name type="common">Dinoflagellate</name>
    <dbReference type="NCBI Taxonomy" id="89957"/>
    <lineage>
        <taxon>Eukaryota</taxon>
        <taxon>Sar</taxon>
        <taxon>Alveolata</taxon>
        <taxon>Dinophyceae</taxon>
        <taxon>Suessiales</taxon>
        <taxon>Suessiaceae</taxon>
        <taxon>Polarella</taxon>
    </lineage>
</organism>
<dbReference type="AlphaFoldDB" id="A0A813GSW9"/>
<comment type="caution">
    <text evidence="2">The sequence shown here is derived from an EMBL/GenBank/DDBJ whole genome shotgun (WGS) entry which is preliminary data.</text>
</comment>
<evidence type="ECO:0000313" key="3">
    <source>
        <dbReference type="Proteomes" id="UP000654075"/>
    </source>
</evidence>
<proteinExistence type="predicted"/>
<dbReference type="EMBL" id="CAJNNV010028802">
    <property type="protein sequence ID" value="CAE8625817.1"/>
    <property type="molecule type" value="Genomic_DNA"/>
</dbReference>
<feature type="compositionally biased region" description="Gly residues" evidence="1">
    <location>
        <begin position="160"/>
        <end position="190"/>
    </location>
</feature>
<dbReference type="Proteomes" id="UP000654075">
    <property type="component" value="Unassembled WGS sequence"/>
</dbReference>
<feature type="region of interest" description="Disordered" evidence="1">
    <location>
        <begin position="229"/>
        <end position="258"/>
    </location>
</feature>
<keyword evidence="3" id="KW-1185">Reference proteome</keyword>
<evidence type="ECO:0000313" key="2">
    <source>
        <dbReference type="EMBL" id="CAE8625817.1"/>
    </source>
</evidence>
<reference evidence="2" key="1">
    <citation type="submission" date="2021-02" db="EMBL/GenBank/DDBJ databases">
        <authorList>
            <person name="Dougan E. K."/>
            <person name="Rhodes N."/>
            <person name="Thang M."/>
            <person name="Chan C."/>
        </authorList>
    </citation>
    <scope>NUCLEOTIDE SEQUENCE</scope>
</reference>
<name>A0A813GSW9_POLGL</name>
<feature type="compositionally biased region" description="Gly residues" evidence="1">
    <location>
        <begin position="237"/>
        <end position="249"/>
    </location>
</feature>
<gene>
    <name evidence="2" type="ORF">PGLA1383_LOCUS42799</name>
</gene>
<feature type="compositionally biased region" description="Low complexity" evidence="1">
    <location>
        <begin position="100"/>
        <end position="140"/>
    </location>
</feature>
<evidence type="ECO:0000256" key="1">
    <source>
        <dbReference type="SAM" id="MobiDB-lite"/>
    </source>
</evidence>
<feature type="compositionally biased region" description="Basic and acidic residues" evidence="1">
    <location>
        <begin position="275"/>
        <end position="291"/>
    </location>
</feature>
<feature type="compositionally biased region" description="Basic and acidic residues" evidence="1">
    <location>
        <begin position="1"/>
        <end position="12"/>
    </location>
</feature>
<feature type="region of interest" description="Disordered" evidence="1">
    <location>
        <begin position="1"/>
        <end position="21"/>
    </location>
</feature>
<protein>
    <submittedName>
        <fullName evidence="2">Uncharacterized protein</fullName>
    </submittedName>
</protein>
<accession>A0A813GSW9</accession>